<reference evidence="1 2" key="1">
    <citation type="journal article" date="2019" name="Nat. Ecol. Evol.">
        <title>Megaphylogeny resolves global patterns of mushroom evolution.</title>
        <authorList>
            <person name="Varga T."/>
            <person name="Krizsan K."/>
            <person name="Foldi C."/>
            <person name="Dima B."/>
            <person name="Sanchez-Garcia M."/>
            <person name="Sanchez-Ramirez S."/>
            <person name="Szollosi G.J."/>
            <person name="Szarkandi J.G."/>
            <person name="Papp V."/>
            <person name="Albert L."/>
            <person name="Andreopoulos W."/>
            <person name="Angelini C."/>
            <person name="Antonin V."/>
            <person name="Barry K.W."/>
            <person name="Bougher N.L."/>
            <person name="Buchanan P."/>
            <person name="Buyck B."/>
            <person name="Bense V."/>
            <person name="Catcheside P."/>
            <person name="Chovatia M."/>
            <person name="Cooper J."/>
            <person name="Damon W."/>
            <person name="Desjardin D."/>
            <person name="Finy P."/>
            <person name="Geml J."/>
            <person name="Haridas S."/>
            <person name="Hughes K."/>
            <person name="Justo A."/>
            <person name="Karasinski D."/>
            <person name="Kautmanova I."/>
            <person name="Kiss B."/>
            <person name="Kocsube S."/>
            <person name="Kotiranta H."/>
            <person name="LaButti K.M."/>
            <person name="Lechner B.E."/>
            <person name="Liimatainen K."/>
            <person name="Lipzen A."/>
            <person name="Lukacs Z."/>
            <person name="Mihaltcheva S."/>
            <person name="Morgado L.N."/>
            <person name="Niskanen T."/>
            <person name="Noordeloos M.E."/>
            <person name="Ohm R.A."/>
            <person name="Ortiz-Santana B."/>
            <person name="Ovrebo C."/>
            <person name="Racz N."/>
            <person name="Riley R."/>
            <person name="Savchenko A."/>
            <person name="Shiryaev A."/>
            <person name="Soop K."/>
            <person name="Spirin V."/>
            <person name="Szebenyi C."/>
            <person name="Tomsovsky M."/>
            <person name="Tulloss R.E."/>
            <person name="Uehling J."/>
            <person name="Grigoriev I.V."/>
            <person name="Vagvolgyi C."/>
            <person name="Papp T."/>
            <person name="Martin F.M."/>
            <person name="Miettinen O."/>
            <person name="Hibbett D.S."/>
            <person name="Nagy L.G."/>
        </authorList>
    </citation>
    <scope>NUCLEOTIDE SEQUENCE [LARGE SCALE GENOMIC DNA]</scope>
    <source>
        <strain evidence="1 2">NL-1719</strain>
    </source>
</reference>
<evidence type="ECO:0000313" key="1">
    <source>
        <dbReference type="EMBL" id="TFK59811.1"/>
    </source>
</evidence>
<name>A0ACD3A2B4_9AGAR</name>
<proteinExistence type="predicted"/>
<evidence type="ECO:0000313" key="2">
    <source>
        <dbReference type="Proteomes" id="UP000308600"/>
    </source>
</evidence>
<dbReference type="EMBL" id="ML208889">
    <property type="protein sequence ID" value="TFK59811.1"/>
    <property type="molecule type" value="Genomic_DNA"/>
</dbReference>
<gene>
    <name evidence="1" type="ORF">BDN72DRAFT_864854</name>
</gene>
<keyword evidence="2" id="KW-1185">Reference proteome</keyword>
<dbReference type="Proteomes" id="UP000308600">
    <property type="component" value="Unassembled WGS sequence"/>
</dbReference>
<organism evidence="1 2">
    <name type="scientific">Pluteus cervinus</name>
    <dbReference type="NCBI Taxonomy" id="181527"/>
    <lineage>
        <taxon>Eukaryota</taxon>
        <taxon>Fungi</taxon>
        <taxon>Dikarya</taxon>
        <taxon>Basidiomycota</taxon>
        <taxon>Agaricomycotina</taxon>
        <taxon>Agaricomycetes</taxon>
        <taxon>Agaricomycetidae</taxon>
        <taxon>Agaricales</taxon>
        <taxon>Pluteineae</taxon>
        <taxon>Pluteaceae</taxon>
        <taxon>Pluteus</taxon>
    </lineage>
</organism>
<protein>
    <submittedName>
        <fullName evidence="1">Uncharacterized protein</fullName>
    </submittedName>
</protein>
<sequence length="272" mass="30039">MSELTLTPLSIHEHCNVSQSILDDSHMSTDAIEDEFIKFNLTGVLEQEQCVVDPILERPTATEPIAYQRDYDSVIGLDEHVQISGDLTMFPASRPVDTLSTNVHIQHTFETQDGTLTVDIHKVPNFCVAKFGTHNSLRVFVPDAYNDEHPTPHLTAQQKADLYELGILPAIEHLMGPQAAEWPATYRDELFRSRGRNGQFAMQSKMLPAHLVPQFGDSLRHFLGVNNSTLGTGLVHHEKAFCPKAPQGQPSISGLLRCSQAPSSVLAVLGLP</sequence>
<accession>A0ACD3A2B4</accession>